<protein>
    <submittedName>
        <fullName evidence="6">Ankyrin repeat-containing domain protein</fullName>
    </submittedName>
</protein>
<feature type="repeat" description="ANK" evidence="3">
    <location>
        <begin position="315"/>
        <end position="347"/>
    </location>
</feature>
<evidence type="ECO:0000256" key="2">
    <source>
        <dbReference type="ARBA" id="ARBA00023043"/>
    </source>
</evidence>
<feature type="region of interest" description="Disordered" evidence="4">
    <location>
        <begin position="115"/>
        <end position="141"/>
    </location>
</feature>
<dbReference type="Proteomes" id="UP000774617">
    <property type="component" value="Unassembled WGS sequence"/>
</dbReference>
<keyword evidence="7" id="KW-1185">Reference proteome</keyword>
<proteinExistence type="predicted"/>
<dbReference type="InterPro" id="IPR002110">
    <property type="entry name" value="Ankyrin_rpt"/>
</dbReference>
<dbReference type="Pfam" id="PF12796">
    <property type="entry name" value="Ank_2"/>
    <property type="match status" value="3"/>
</dbReference>
<dbReference type="PROSITE" id="PS50088">
    <property type="entry name" value="ANK_REPEAT"/>
    <property type="match status" value="7"/>
</dbReference>
<evidence type="ECO:0000313" key="7">
    <source>
        <dbReference type="Proteomes" id="UP000774617"/>
    </source>
</evidence>
<evidence type="ECO:0000256" key="3">
    <source>
        <dbReference type="PROSITE-ProRule" id="PRU00023"/>
    </source>
</evidence>
<dbReference type="Gene3D" id="1.25.40.20">
    <property type="entry name" value="Ankyrin repeat-containing domain"/>
    <property type="match status" value="5"/>
</dbReference>
<dbReference type="EMBL" id="JAGTJR010000016">
    <property type="protein sequence ID" value="KAH7047454.1"/>
    <property type="molecule type" value="Genomic_DNA"/>
</dbReference>
<dbReference type="SUPFAM" id="SSF48403">
    <property type="entry name" value="Ankyrin repeat"/>
    <property type="match status" value="2"/>
</dbReference>
<feature type="compositionally biased region" description="Polar residues" evidence="4">
    <location>
        <begin position="128"/>
        <end position="141"/>
    </location>
</feature>
<evidence type="ECO:0000256" key="4">
    <source>
        <dbReference type="SAM" id="MobiDB-lite"/>
    </source>
</evidence>
<feature type="repeat" description="ANK" evidence="3">
    <location>
        <begin position="805"/>
        <end position="837"/>
    </location>
</feature>
<feature type="domain" description="Clr5" evidence="5">
    <location>
        <begin position="1"/>
        <end position="54"/>
    </location>
</feature>
<feature type="repeat" description="ANK" evidence="3">
    <location>
        <begin position="481"/>
        <end position="513"/>
    </location>
</feature>
<evidence type="ECO:0000256" key="1">
    <source>
        <dbReference type="ARBA" id="ARBA00022737"/>
    </source>
</evidence>
<feature type="repeat" description="ANK" evidence="3">
    <location>
        <begin position="954"/>
        <end position="986"/>
    </location>
</feature>
<comment type="caution">
    <text evidence="6">The sequence shown here is derived from an EMBL/GenBank/DDBJ whole genome shotgun (WGS) entry which is preliminary data.</text>
</comment>
<dbReference type="PANTHER" id="PTHR24123:SF138">
    <property type="entry name" value="NACHT DOMAIN-CONTAINING PROTEIN"/>
    <property type="match status" value="1"/>
</dbReference>
<name>A0ABQ8GAL3_9PEZI</name>
<dbReference type="SMART" id="SM00248">
    <property type="entry name" value="ANK"/>
    <property type="match status" value="13"/>
</dbReference>
<evidence type="ECO:0000259" key="5">
    <source>
        <dbReference type="Pfam" id="PF14420"/>
    </source>
</evidence>
<evidence type="ECO:0000313" key="6">
    <source>
        <dbReference type="EMBL" id="KAH7047454.1"/>
    </source>
</evidence>
<feature type="repeat" description="ANK" evidence="3">
    <location>
        <begin position="884"/>
        <end position="916"/>
    </location>
</feature>
<dbReference type="InterPro" id="IPR036770">
    <property type="entry name" value="Ankyrin_rpt-contain_sf"/>
</dbReference>
<keyword evidence="2 3" id="KW-0040">ANK repeat</keyword>
<sequence length="1018" mass="111774">MSTPWETQKETLRDLYLVRDLAMKAVMKQMEKNHGFKADAGQYERQFKKWGFRKNLPLDTWQFVARRIEKRKREGKDTEFRIDGIRIPQKKLVKATSRYGEGCTWKKVQHELNEAANNPSPIPEGLSFSPQALSPSPAQDLNSRPSLPWLEFSKFAATLLQSQPHLSKELAKTGSKFPREVSNDLCRIFLPAPHDGASQPRGGLSNNSGLQNLMLTAFFASNHITDVPLLSLPLAQGNKYAISSIVQKLPTPQFSEFLGQANITQDPTLDALSAVLFKEALKSQNVLLVRYLLETFPLRLNELLPGPWEHALFTDSRFPLHIAILSHDVEMVQLLLDHGADPDQSYPFGEEMFNIAVCEGTEGVIRKVLQRYKGDPFPPFRDALDSHIGYVTEQFWMELMGSTSRLDELQPDLLIVAAKRRWYSVVQLLLDKGADVNAANSYGHTPLFAVIDDSTDSLEMATLLVASGANVEANVGHQNYRPPTALQMAVFWDQFEIAEMLVNSGADANAEGSHGDWNCDSFLFRKYMCGRSALSIAANFPEVRLTQLLLSKGAEPDDLALACAVEKGRHGHIPLLLEHGAPYSHAVLFAAARSGNLDIIQQCLHAGFNANHIQDKVNALSAAASYLSDSEDVVRFKETCELLLSWGADINLPGAHPTALQIALIKNHTAAVDFLISRGAHCDAEFTLIAATRSASPLLLKTILTEASTRPNFHLRFNTSCLGHWSLFWTCGRINDEEMIEMADIIIHAGVSLIAPCAAKALQKICARGKPNMDLILKLIEAGIQLNIPDTSELPPCWTHNDVDAGRHPLQLLAQEGHDEAMRLLLRFGANPCLFGKSELYADGIKHTRLVSILCSAVESRKLSTVKLLLEAGSDVNSPARGPFGRTALQTAAELGEIDILEELVRTGADINADPASFGGVTALQAAAIGGFVGIAAKLVEWGAEVNAAAAKSEGRTALEGASEHGRIDMVQFLLNAGADIESADFGAIQYERAVDMARERGHNAVARLLQRHRESLG</sequence>
<feature type="repeat" description="ANK" evidence="3">
    <location>
        <begin position="919"/>
        <end position="951"/>
    </location>
</feature>
<dbReference type="Pfam" id="PF14420">
    <property type="entry name" value="Clr5"/>
    <property type="match status" value="1"/>
</dbReference>
<dbReference type="InterPro" id="IPR025676">
    <property type="entry name" value="Clr5_dom"/>
</dbReference>
<keyword evidence="1" id="KW-0677">Repeat</keyword>
<organism evidence="6 7">
    <name type="scientific">Macrophomina phaseolina</name>
    <dbReference type="NCBI Taxonomy" id="35725"/>
    <lineage>
        <taxon>Eukaryota</taxon>
        <taxon>Fungi</taxon>
        <taxon>Dikarya</taxon>
        <taxon>Ascomycota</taxon>
        <taxon>Pezizomycotina</taxon>
        <taxon>Dothideomycetes</taxon>
        <taxon>Dothideomycetes incertae sedis</taxon>
        <taxon>Botryosphaeriales</taxon>
        <taxon>Botryosphaeriaceae</taxon>
        <taxon>Macrophomina</taxon>
    </lineage>
</organism>
<dbReference type="PANTHER" id="PTHR24123">
    <property type="entry name" value="ANKYRIN REPEAT-CONTAINING"/>
    <property type="match status" value="1"/>
</dbReference>
<gene>
    <name evidence="6" type="ORF">B0J12DRAFT_122989</name>
</gene>
<dbReference type="InterPro" id="IPR051165">
    <property type="entry name" value="Multifunctional_ANK_Repeat"/>
</dbReference>
<reference evidence="6 7" key="1">
    <citation type="journal article" date="2021" name="Nat. Commun.">
        <title>Genetic determinants of endophytism in the Arabidopsis root mycobiome.</title>
        <authorList>
            <person name="Mesny F."/>
            <person name="Miyauchi S."/>
            <person name="Thiergart T."/>
            <person name="Pickel B."/>
            <person name="Atanasova L."/>
            <person name="Karlsson M."/>
            <person name="Huettel B."/>
            <person name="Barry K.W."/>
            <person name="Haridas S."/>
            <person name="Chen C."/>
            <person name="Bauer D."/>
            <person name="Andreopoulos W."/>
            <person name="Pangilinan J."/>
            <person name="LaButti K."/>
            <person name="Riley R."/>
            <person name="Lipzen A."/>
            <person name="Clum A."/>
            <person name="Drula E."/>
            <person name="Henrissat B."/>
            <person name="Kohler A."/>
            <person name="Grigoriev I.V."/>
            <person name="Martin F.M."/>
            <person name="Hacquard S."/>
        </authorList>
    </citation>
    <scope>NUCLEOTIDE SEQUENCE [LARGE SCALE GENOMIC DNA]</scope>
    <source>
        <strain evidence="6 7">MPI-SDFR-AT-0080</strain>
    </source>
</reference>
<dbReference type="Pfam" id="PF00023">
    <property type="entry name" value="Ank"/>
    <property type="match status" value="3"/>
</dbReference>
<dbReference type="PROSITE" id="PS50297">
    <property type="entry name" value="ANK_REP_REGION"/>
    <property type="match status" value="4"/>
</dbReference>
<feature type="repeat" description="ANK" evidence="3">
    <location>
        <begin position="414"/>
        <end position="441"/>
    </location>
</feature>
<accession>A0ABQ8GAL3</accession>